<keyword evidence="1" id="KW-0732">Signal</keyword>
<evidence type="ECO:0000313" key="3">
    <source>
        <dbReference type="Proteomes" id="UP000291286"/>
    </source>
</evidence>
<dbReference type="PROSITE" id="PS51257">
    <property type="entry name" value="PROKAR_LIPOPROTEIN"/>
    <property type="match status" value="1"/>
</dbReference>
<comment type="caution">
    <text evidence="2">The sequence shown here is derived from an EMBL/GenBank/DDBJ whole genome shotgun (WGS) entry which is preliminary data.</text>
</comment>
<proteinExistence type="predicted"/>
<dbReference type="RefSeq" id="WP_130514605.1">
    <property type="nucleotide sequence ID" value="NZ_SHMA01000001.1"/>
</dbReference>
<dbReference type="Proteomes" id="UP000291286">
    <property type="component" value="Unassembled WGS sequence"/>
</dbReference>
<feature type="signal peptide" evidence="1">
    <location>
        <begin position="1"/>
        <end position="19"/>
    </location>
</feature>
<evidence type="ECO:0000256" key="1">
    <source>
        <dbReference type="SAM" id="SignalP"/>
    </source>
</evidence>
<sequence>MKFTSVIATGILLALFAIACGSTPMQSQVLRTHVGVKDNRPPKPVINRNPHPTAYEVNVAIKDAPGPFEVVDAAMQYQVLDPSCRPDLGGMAGTRAALVEWVPVKLLPASNGGYRGVIYEDFLKDDDYYGLGVCHWTMVAVQFRLKATSKPSDAEFSYHLHRDHISDGASLKAYFWKGMYPRSPVDGMTVPGNETPDKFKTEVRNQLFYLQMDLKKEAYSHLH</sequence>
<name>A0A4Q8LPQ2_9GAMM</name>
<reference evidence="2 3" key="1">
    <citation type="submission" date="2019-02" db="EMBL/GenBank/DDBJ databases">
        <title>WGS of Pseudoxanthomonas species novum from clinical isolates.</title>
        <authorList>
            <person name="Bernier A.-M."/>
            <person name="Bernard K."/>
            <person name="Vachon A."/>
        </authorList>
    </citation>
    <scope>NUCLEOTIDE SEQUENCE [LARGE SCALE GENOMIC DNA]</scope>
    <source>
        <strain evidence="2 3">NML171202</strain>
    </source>
</reference>
<protein>
    <submittedName>
        <fullName evidence="2">Uncharacterized protein</fullName>
    </submittedName>
</protein>
<dbReference type="AlphaFoldDB" id="A0A4Q8LPQ2"/>
<accession>A0A4Q8LPQ2</accession>
<evidence type="ECO:0000313" key="2">
    <source>
        <dbReference type="EMBL" id="TAA32756.1"/>
    </source>
</evidence>
<feature type="chain" id="PRO_5020456486" evidence="1">
    <location>
        <begin position="20"/>
        <end position="223"/>
    </location>
</feature>
<organism evidence="2 3">
    <name type="scientific">Pseudoxanthomonas winnipegensis</name>
    <dbReference type="NCBI Taxonomy" id="2480810"/>
    <lineage>
        <taxon>Bacteria</taxon>
        <taxon>Pseudomonadati</taxon>
        <taxon>Pseudomonadota</taxon>
        <taxon>Gammaproteobacteria</taxon>
        <taxon>Lysobacterales</taxon>
        <taxon>Lysobacteraceae</taxon>
        <taxon>Pseudoxanthomonas</taxon>
    </lineage>
</organism>
<gene>
    <name evidence="2" type="ORF">EA661_00215</name>
</gene>
<dbReference type="EMBL" id="SHMB01000001">
    <property type="protein sequence ID" value="TAA32756.1"/>
    <property type="molecule type" value="Genomic_DNA"/>
</dbReference>